<name>A0AAV4DBD1_9GAST</name>
<evidence type="ECO:0000313" key="2">
    <source>
        <dbReference type="Proteomes" id="UP000735302"/>
    </source>
</evidence>
<sequence length="114" mass="13079">MEGLDLFCIIHPRPHDLRILGTPTSVEGFGGGLRFEFKTEETVQISGKFHSPLCQQTSHNGGQDDSALRALYWLSGERAASEIWTRSVSTFFNHWFHQLQLRMESHQQPHHATY</sequence>
<dbReference type="AlphaFoldDB" id="A0AAV4DBD1"/>
<reference evidence="1 2" key="1">
    <citation type="journal article" date="2021" name="Elife">
        <title>Chloroplast acquisition without the gene transfer in kleptoplastic sea slugs, Plakobranchus ocellatus.</title>
        <authorList>
            <person name="Maeda T."/>
            <person name="Takahashi S."/>
            <person name="Yoshida T."/>
            <person name="Shimamura S."/>
            <person name="Takaki Y."/>
            <person name="Nagai Y."/>
            <person name="Toyoda A."/>
            <person name="Suzuki Y."/>
            <person name="Arimoto A."/>
            <person name="Ishii H."/>
            <person name="Satoh N."/>
            <person name="Nishiyama T."/>
            <person name="Hasebe M."/>
            <person name="Maruyama T."/>
            <person name="Minagawa J."/>
            <person name="Obokata J."/>
            <person name="Shigenobu S."/>
        </authorList>
    </citation>
    <scope>NUCLEOTIDE SEQUENCE [LARGE SCALE GENOMIC DNA]</scope>
</reference>
<proteinExistence type="predicted"/>
<dbReference type="EMBL" id="BLXT01007702">
    <property type="protein sequence ID" value="GFO41532.1"/>
    <property type="molecule type" value="Genomic_DNA"/>
</dbReference>
<protein>
    <submittedName>
        <fullName evidence="1">Uncharacterized protein</fullName>
    </submittedName>
</protein>
<organism evidence="1 2">
    <name type="scientific">Plakobranchus ocellatus</name>
    <dbReference type="NCBI Taxonomy" id="259542"/>
    <lineage>
        <taxon>Eukaryota</taxon>
        <taxon>Metazoa</taxon>
        <taxon>Spiralia</taxon>
        <taxon>Lophotrochozoa</taxon>
        <taxon>Mollusca</taxon>
        <taxon>Gastropoda</taxon>
        <taxon>Heterobranchia</taxon>
        <taxon>Euthyneura</taxon>
        <taxon>Panpulmonata</taxon>
        <taxon>Sacoglossa</taxon>
        <taxon>Placobranchoidea</taxon>
        <taxon>Plakobranchidae</taxon>
        <taxon>Plakobranchus</taxon>
    </lineage>
</organism>
<keyword evidence="2" id="KW-1185">Reference proteome</keyword>
<accession>A0AAV4DBD1</accession>
<gene>
    <name evidence="1" type="ORF">PoB_006803700</name>
</gene>
<evidence type="ECO:0000313" key="1">
    <source>
        <dbReference type="EMBL" id="GFO41532.1"/>
    </source>
</evidence>
<dbReference type="Proteomes" id="UP000735302">
    <property type="component" value="Unassembled WGS sequence"/>
</dbReference>
<comment type="caution">
    <text evidence="1">The sequence shown here is derived from an EMBL/GenBank/DDBJ whole genome shotgun (WGS) entry which is preliminary data.</text>
</comment>